<comment type="caution">
    <text evidence="1">The sequence shown here is derived from an EMBL/GenBank/DDBJ whole genome shotgun (WGS) entry which is preliminary data.</text>
</comment>
<dbReference type="Proteomes" id="UP000827976">
    <property type="component" value="Chromosome 5"/>
</dbReference>
<proteinExistence type="predicted"/>
<dbReference type="EMBL" id="CM037015">
    <property type="protein sequence ID" value="KAH7682849.1"/>
    <property type="molecule type" value="Genomic_DNA"/>
</dbReference>
<organism evidence="1 2">
    <name type="scientific">Dioscorea alata</name>
    <name type="common">Purple yam</name>
    <dbReference type="NCBI Taxonomy" id="55571"/>
    <lineage>
        <taxon>Eukaryota</taxon>
        <taxon>Viridiplantae</taxon>
        <taxon>Streptophyta</taxon>
        <taxon>Embryophyta</taxon>
        <taxon>Tracheophyta</taxon>
        <taxon>Spermatophyta</taxon>
        <taxon>Magnoliopsida</taxon>
        <taxon>Liliopsida</taxon>
        <taxon>Dioscoreales</taxon>
        <taxon>Dioscoreaceae</taxon>
        <taxon>Dioscorea</taxon>
    </lineage>
</organism>
<name>A0ACB7W5A9_DIOAL</name>
<evidence type="ECO:0000313" key="1">
    <source>
        <dbReference type="EMBL" id="KAH7682849.1"/>
    </source>
</evidence>
<accession>A0ACB7W5A9</accession>
<protein>
    <submittedName>
        <fullName evidence="1">Oleosin protein</fullName>
    </submittedName>
</protein>
<gene>
    <name evidence="1" type="ORF">IHE45_05G146500</name>
</gene>
<evidence type="ECO:0000313" key="2">
    <source>
        <dbReference type="Proteomes" id="UP000827976"/>
    </source>
</evidence>
<reference evidence="2" key="1">
    <citation type="journal article" date="2022" name="Nat. Commun.">
        <title>Chromosome evolution and the genetic basis of agronomically important traits in greater yam.</title>
        <authorList>
            <person name="Bredeson J.V."/>
            <person name="Lyons J.B."/>
            <person name="Oniyinde I.O."/>
            <person name="Okereke N.R."/>
            <person name="Kolade O."/>
            <person name="Nnabue I."/>
            <person name="Nwadili C.O."/>
            <person name="Hribova E."/>
            <person name="Parker M."/>
            <person name="Nwogha J."/>
            <person name="Shu S."/>
            <person name="Carlson J."/>
            <person name="Kariba R."/>
            <person name="Muthemba S."/>
            <person name="Knop K."/>
            <person name="Barton G.J."/>
            <person name="Sherwood A.V."/>
            <person name="Lopez-Montes A."/>
            <person name="Asiedu R."/>
            <person name="Jamnadass R."/>
            <person name="Muchugi A."/>
            <person name="Goodstein D."/>
            <person name="Egesi C.N."/>
            <person name="Featherston J."/>
            <person name="Asfaw A."/>
            <person name="Simpson G.G."/>
            <person name="Dolezel J."/>
            <person name="Hendre P.S."/>
            <person name="Van Deynze A."/>
            <person name="Kumar P.L."/>
            <person name="Obidiegwu J.E."/>
            <person name="Bhattacharjee R."/>
            <person name="Rokhsar D.S."/>
        </authorList>
    </citation>
    <scope>NUCLEOTIDE SEQUENCE [LARGE SCALE GENOMIC DNA]</scope>
    <source>
        <strain evidence="2">cv. TDa95/00328</strain>
    </source>
</reference>
<keyword evidence="2" id="KW-1185">Reference proteome</keyword>
<sequence>MAMAMAEHQQQRPSVAKVLALITLLPVGGGLLGLSGVTLAFTVLGLAVATPLFLLCSPVLVPAVVVISLAVMGFLASGAMGLTGLSSLSWILDWLKRLPELIEQGKRRMAEAAGHATHRAREAGQSAQSKVQESGR</sequence>